<dbReference type="PANTHER" id="PTHR19918:SF52">
    <property type="entry name" value="PROTEIN CORTEX"/>
    <property type="match status" value="1"/>
</dbReference>
<dbReference type="Gene3D" id="2.130.10.10">
    <property type="entry name" value="YVTN repeat-like/Quinoprotein amine dehydrogenase"/>
    <property type="match status" value="1"/>
</dbReference>
<dbReference type="GO" id="GO:1905786">
    <property type="term" value="P:positive regulation of anaphase-promoting complex-dependent catabolic process"/>
    <property type="evidence" value="ECO:0007669"/>
    <property type="project" value="TreeGrafter"/>
</dbReference>
<feature type="repeat" description="WD" evidence="3">
    <location>
        <begin position="304"/>
        <end position="335"/>
    </location>
</feature>
<dbReference type="GO" id="GO:0031145">
    <property type="term" value="P:anaphase-promoting complex-dependent catabolic process"/>
    <property type="evidence" value="ECO:0007669"/>
    <property type="project" value="TreeGrafter"/>
</dbReference>
<dbReference type="Pfam" id="PF00400">
    <property type="entry name" value="WD40"/>
    <property type="match status" value="2"/>
</dbReference>
<accession>A0AAN7P5G5</accession>
<evidence type="ECO:0000256" key="3">
    <source>
        <dbReference type="PROSITE-ProRule" id="PRU00221"/>
    </source>
</evidence>
<dbReference type="SUPFAM" id="SSF50978">
    <property type="entry name" value="WD40 repeat-like"/>
    <property type="match status" value="1"/>
</dbReference>
<protein>
    <submittedName>
        <fullName evidence="4">Uncharacterized protein</fullName>
    </submittedName>
</protein>
<dbReference type="PROSITE" id="PS50082">
    <property type="entry name" value="WD_REPEATS_2"/>
    <property type="match status" value="2"/>
</dbReference>
<dbReference type="InterPro" id="IPR001680">
    <property type="entry name" value="WD40_rpt"/>
</dbReference>
<reference evidence="5" key="1">
    <citation type="submission" date="2023-01" db="EMBL/GenBank/DDBJ databases">
        <title>Key to firefly adult light organ development and bioluminescence: homeobox transcription factors regulate luciferase expression and transportation to peroxisome.</title>
        <authorList>
            <person name="Fu X."/>
        </authorList>
    </citation>
    <scope>NUCLEOTIDE SEQUENCE [LARGE SCALE GENOMIC DNA]</scope>
</reference>
<dbReference type="GO" id="GO:1990757">
    <property type="term" value="F:ubiquitin ligase activator activity"/>
    <property type="evidence" value="ECO:0007669"/>
    <property type="project" value="TreeGrafter"/>
</dbReference>
<dbReference type="AlphaFoldDB" id="A0AAN7P5G5"/>
<dbReference type="Proteomes" id="UP001353858">
    <property type="component" value="Unassembled WGS sequence"/>
</dbReference>
<evidence type="ECO:0000313" key="5">
    <source>
        <dbReference type="Proteomes" id="UP001353858"/>
    </source>
</evidence>
<dbReference type="InterPro" id="IPR033010">
    <property type="entry name" value="Cdc20/Fizzy"/>
</dbReference>
<dbReference type="InterPro" id="IPR015943">
    <property type="entry name" value="WD40/YVTN_repeat-like_dom_sf"/>
</dbReference>
<proteinExistence type="predicted"/>
<dbReference type="PROSITE" id="PS50294">
    <property type="entry name" value="WD_REPEATS_REGION"/>
    <property type="match status" value="1"/>
</dbReference>
<name>A0AAN7P5G5_9COLE</name>
<evidence type="ECO:0000256" key="2">
    <source>
        <dbReference type="ARBA" id="ARBA00022737"/>
    </source>
</evidence>
<keyword evidence="5" id="KW-1185">Reference proteome</keyword>
<keyword evidence="2" id="KW-0677">Repeat</keyword>
<dbReference type="InterPro" id="IPR036322">
    <property type="entry name" value="WD40_repeat_dom_sf"/>
</dbReference>
<dbReference type="SMART" id="SM00320">
    <property type="entry name" value="WD40"/>
    <property type="match status" value="5"/>
</dbReference>
<gene>
    <name evidence="4" type="ORF">RN001_012445</name>
</gene>
<evidence type="ECO:0000313" key="4">
    <source>
        <dbReference type="EMBL" id="KAK4876023.1"/>
    </source>
</evidence>
<organism evidence="4 5">
    <name type="scientific">Aquatica leii</name>
    <dbReference type="NCBI Taxonomy" id="1421715"/>
    <lineage>
        <taxon>Eukaryota</taxon>
        <taxon>Metazoa</taxon>
        <taxon>Ecdysozoa</taxon>
        <taxon>Arthropoda</taxon>
        <taxon>Hexapoda</taxon>
        <taxon>Insecta</taxon>
        <taxon>Pterygota</taxon>
        <taxon>Neoptera</taxon>
        <taxon>Endopterygota</taxon>
        <taxon>Coleoptera</taxon>
        <taxon>Polyphaga</taxon>
        <taxon>Elateriformia</taxon>
        <taxon>Elateroidea</taxon>
        <taxon>Lampyridae</taxon>
        <taxon>Luciolinae</taxon>
        <taxon>Aquatica</taxon>
    </lineage>
</organism>
<keyword evidence="1 3" id="KW-0853">WD repeat</keyword>
<dbReference type="PANTHER" id="PTHR19918">
    <property type="entry name" value="CELL DIVISION CYCLE 20 CDC20 FIZZY -RELATED"/>
    <property type="match status" value="1"/>
</dbReference>
<feature type="repeat" description="WD" evidence="3">
    <location>
        <begin position="441"/>
        <end position="473"/>
    </location>
</feature>
<dbReference type="EMBL" id="JARPUR010000005">
    <property type="protein sequence ID" value="KAK4876023.1"/>
    <property type="molecule type" value="Genomic_DNA"/>
</dbReference>
<comment type="caution">
    <text evidence="4">The sequence shown here is derived from an EMBL/GenBank/DDBJ whole genome shotgun (WGS) entry which is preliminary data.</text>
</comment>
<dbReference type="GO" id="GO:0010997">
    <property type="term" value="F:anaphase-promoting complex binding"/>
    <property type="evidence" value="ECO:0007669"/>
    <property type="project" value="InterPro"/>
</dbReference>
<evidence type="ECO:0000256" key="1">
    <source>
        <dbReference type="ARBA" id="ARBA00022574"/>
    </source>
</evidence>
<dbReference type="GO" id="GO:0005680">
    <property type="term" value="C:anaphase-promoting complex"/>
    <property type="evidence" value="ECO:0007669"/>
    <property type="project" value="TreeGrafter"/>
</dbReference>
<sequence length="509" mass="58669">MLSNFLFKVEKSQRSGSGVDDLYTSHLWYFNLLMFLTDHELPTTSIDNIEDLTQELDLEDDNNKGNQRYSYDRFIPRRAGINLEVLNYMLLEKSTSSNESESPTQEHKRFSNKAYIKWQRRMLRERIWASVSIPKKILNFSNSKQQSEKYNVTNQMWPVHARSKPLLGSPTIVLDMPSLEGNIYDNCTDWGNSGYLASVFGGEVFLWHPKNHNPECISNIERYVNKCISWNMHKPTFAMAMNEKIVSIYDCVEKKVVKEFTCQCEFACTVTAMRWTKRNTLITGCNHGNLMVFNSYFKLINQIYKAHGGIIIHISLSCNNTYLATTGDDNHVRIWRWPNLKEHFQITYETPVKGVAWHPWKPSYLAVGGGYGNGSLTLWNATNYTRLGYRAPSDNGAISVDSLTWNPLTGELVVSYWLEKNGIELNSIVVLSNLTTEVDAIEWHNGRVLYLLWGNDGATLATAGADENLCMWEFLGNFCNVKKFKNMRQTRKMVNDIFVTSKIFHQLIR</sequence>